<dbReference type="EMBL" id="JABCKI010005774">
    <property type="protein sequence ID" value="KAG5638226.1"/>
    <property type="molecule type" value="Genomic_DNA"/>
</dbReference>
<accession>A0A9P7FW17</accession>
<protein>
    <submittedName>
        <fullName evidence="2">Uncharacterized protein</fullName>
    </submittedName>
</protein>
<evidence type="ECO:0000256" key="1">
    <source>
        <dbReference type="SAM" id="MobiDB-lite"/>
    </source>
</evidence>
<dbReference type="AlphaFoldDB" id="A0A9P7FW17"/>
<reference evidence="2" key="2">
    <citation type="submission" date="2021-10" db="EMBL/GenBank/DDBJ databases">
        <title>Phylogenomics reveals ancestral predisposition of the termite-cultivated fungus Termitomyces towards a domesticated lifestyle.</title>
        <authorList>
            <person name="Auxier B."/>
            <person name="Grum-Grzhimaylo A."/>
            <person name="Cardenas M.E."/>
            <person name="Lodge J.D."/>
            <person name="Laessoe T."/>
            <person name="Pedersen O."/>
            <person name="Smith M.E."/>
            <person name="Kuyper T.W."/>
            <person name="Franco-Molano E.A."/>
            <person name="Baroni T.J."/>
            <person name="Aanen D.K."/>
        </authorList>
    </citation>
    <scope>NUCLEOTIDE SEQUENCE</scope>
    <source>
        <strain evidence="2">D49</strain>
    </source>
</reference>
<gene>
    <name evidence="2" type="ORF">H0H81_001227</name>
</gene>
<proteinExistence type="predicted"/>
<sequence length="609" mass="69434">MNTVSLFRPTLHNHRQHVFTRALRTSIIPPSNAAYLSPTPAASPPNQDTSFAPDRRPKRSHDRDRRISTVDPRKLTPADFLDLSYKQKAIIYASSHGFLYYHSDPSLPPTSSEIRLRLTPFNDPSLFDSGTDLVGPSGKTWTIPLMTVLHFPRQYRALNEQLQRDNLLDPGLKWISETSRKIYQDTHTLHFWEQPFSINLAKNNVTLRLVSAPSIGSVMLANIFYDVRRESPPTPFTGRVLVKFERSTLKEHANTDTLVLRVIKIIEPIHLIDTYHDTKKPIPVEGMLFERYSRAVSGPWSFNLGKLSKNMKDLARFVNPSLPHIPAPPALPRSRRRPIQTLDPQRLLPSDFINASDLVHISVPITSDVDIVTLFFGGAGRSFPPRSHGFLYYHNDPSRPATSGEVRLRLTTADDPALFASGTDLIGPHGQPWAVSLPRLLDASQAPLKQRLLLDQLVDPDFIATLERSWIKRPTNYDKTPALHHLEDPFYANLDKEIRLRLIAPHCIGIFFQIWVFKATVGHCYSGRIQLRFERSSLEEHKGTNTIVLRVLKIVEPIRALHPNSEQYIPIPREGQLFQRRRRTGELYTYGLDLDHLPKCAEILKPFAR</sequence>
<organism evidence="2 3">
    <name type="scientific">Sphagnurus paluster</name>
    <dbReference type="NCBI Taxonomy" id="117069"/>
    <lineage>
        <taxon>Eukaryota</taxon>
        <taxon>Fungi</taxon>
        <taxon>Dikarya</taxon>
        <taxon>Basidiomycota</taxon>
        <taxon>Agaricomycotina</taxon>
        <taxon>Agaricomycetes</taxon>
        <taxon>Agaricomycetidae</taxon>
        <taxon>Agaricales</taxon>
        <taxon>Tricholomatineae</taxon>
        <taxon>Lyophyllaceae</taxon>
        <taxon>Sphagnurus</taxon>
    </lineage>
</organism>
<keyword evidence="3" id="KW-1185">Reference proteome</keyword>
<comment type="caution">
    <text evidence="2">The sequence shown here is derived from an EMBL/GenBank/DDBJ whole genome shotgun (WGS) entry which is preliminary data.</text>
</comment>
<dbReference type="Proteomes" id="UP000717328">
    <property type="component" value="Unassembled WGS sequence"/>
</dbReference>
<reference evidence="2" key="1">
    <citation type="submission" date="2021-02" db="EMBL/GenBank/DDBJ databases">
        <authorList>
            <person name="Nieuwenhuis M."/>
            <person name="Van De Peppel L.J.J."/>
        </authorList>
    </citation>
    <scope>NUCLEOTIDE SEQUENCE</scope>
    <source>
        <strain evidence="2">D49</strain>
    </source>
</reference>
<dbReference type="OrthoDB" id="2750929at2759"/>
<evidence type="ECO:0000313" key="3">
    <source>
        <dbReference type="Proteomes" id="UP000717328"/>
    </source>
</evidence>
<feature type="compositionally biased region" description="Basic and acidic residues" evidence="1">
    <location>
        <begin position="61"/>
        <end position="71"/>
    </location>
</feature>
<name>A0A9P7FW17_9AGAR</name>
<evidence type="ECO:0000313" key="2">
    <source>
        <dbReference type="EMBL" id="KAG5638226.1"/>
    </source>
</evidence>
<feature type="region of interest" description="Disordered" evidence="1">
    <location>
        <begin position="34"/>
        <end position="71"/>
    </location>
</feature>